<dbReference type="SUPFAM" id="SSF52266">
    <property type="entry name" value="SGNH hydrolase"/>
    <property type="match status" value="1"/>
</dbReference>
<sequence length="227" mass="25394">MKTFKSVIAALLLVAAVPVNAGDDWANFRRYEQADIEAAKLPADQRRVVFMGNSITENWNHAHPNFFTSHGFVPRGISGQTSYQFLLRFRDDVINIHPEIVVINAGTNDVAENNHVFSEDRTFGNIVSMVELAKANGIRPVLSTVLPSNRFPWRQEITDGSRKIISLNKRIKKYADENGIPFVDYYSPMVLDESGALNPAYSDDGVHPTPAGYDLMEKIVLEVLGKM</sequence>
<dbReference type="Gene3D" id="3.40.50.1110">
    <property type="entry name" value="SGNH hydrolase"/>
    <property type="match status" value="1"/>
</dbReference>
<keyword evidence="1" id="KW-0732">Signal</keyword>
<evidence type="ECO:0000313" key="4">
    <source>
        <dbReference type="Proteomes" id="UP001565200"/>
    </source>
</evidence>
<dbReference type="GO" id="GO:0016787">
    <property type="term" value="F:hydrolase activity"/>
    <property type="evidence" value="ECO:0007669"/>
    <property type="project" value="UniProtKB-KW"/>
</dbReference>
<dbReference type="PANTHER" id="PTHR30383">
    <property type="entry name" value="THIOESTERASE 1/PROTEASE 1/LYSOPHOSPHOLIPASE L1"/>
    <property type="match status" value="1"/>
</dbReference>
<proteinExistence type="predicted"/>
<name>A0ABV4CZ76_9BACT</name>
<comment type="caution">
    <text evidence="3">The sequence shown here is derived from an EMBL/GenBank/DDBJ whole genome shotgun (WGS) entry which is preliminary data.</text>
</comment>
<protein>
    <submittedName>
        <fullName evidence="3">SGNH/GDSL hydrolase family protein</fullName>
    </submittedName>
</protein>
<organism evidence="3 4">
    <name type="scientific">Heminiphilus faecis</name>
    <dbReference type="NCBI Taxonomy" id="2601703"/>
    <lineage>
        <taxon>Bacteria</taxon>
        <taxon>Pseudomonadati</taxon>
        <taxon>Bacteroidota</taxon>
        <taxon>Bacteroidia</taxon>
        <taxon>Bacteroidales</taxon>
        <taxon>Muribaculaceae</taxon>
        <taxon>Heminiphilus</taxon>
    </lineage>
</organism>
<dbReference type="PANTHER" id="PTHR30383:SF5">
    <property type="entry name" value="SGNH HYDROLASE-TYPE ESTERASE DOMAIN-CONTAINING PROTEIN"/>
    <property type="match status" value="1"/>
</dbReference>
<dbReference type="Pfam" id="PF13472">
    <property type="entry name" value="Lipase_GDSL_2"/>
    <property type="match status" value="1"/>
</dbReference>
<feature type="signal peptide" evidence="1">
    <location>
        <begin position="1"/>
        <end position="21"/>
    </location>
</feature>
<dbReference type="CDD" id="cd04501">
    <property type="entry name" value="SGNH_hydrolase_like_4"/>
    <property type="match status" value="1"/>
</dbReference>
<dbReference type="InterPro" id="IPR036514">
    <property type="entry name" value="SGNH_hydro_sf"/>
</dbReference>
<evidence type="ECO:0000313" key="3">
    <source>
        <dbReference type="EMBL" id="MEY8245334.1"/>
    </source>
</evidence>
<dbReference type="Proteomes" id="UP001565200">
    <property type="component" value="Unassembled WGS sequence"/>
</dbReference>
<dbReference type="EMBL" id="JBCLPP010000015">
    <property type="protein sequence ID" value="MEY8245334.1"/>
    <property type="molecule type" value="Genomic_DNA"/>
</dbReference>
<dbReference type="RefSeq" id="WP_121700172.1">
    <property type="nucleotide sequence ID" value="NZ_JBCLPP010000015.1"/>
</dbReference>
<reference evidence="3 4" key="1">
    <citation type="submission" date="2024-03" db="EMBL/GenBank/DDBJ databases">
        <title>Mouse gut bacterial collection (mGBC) of GemPharmatech.</title>
        <authorList>
            <person name="He Y."/>
            <person name="Dong L."/>
            <person name="Wu D."/>
            <person name="Gao X."/>
            <person name="Lin Z."/>
        </authorList>
    </citation>
    <scope>NUCLEOTIDE SEQUENCE [LARGE SCALE GENOMIC DNA]</scope>
    <source>
        <strain evidence="3 4">54-13</strain>
    </source>
</reference>
<gene>
    <name evidence="3" type="ORF">AAK873_06850</name>
</gene>
<accession>A0ABV4CZ76</accession>
<evidence type="ECO:0000259" key="2">
    <source>
        <dbReference type="Pfam" id="PF13472"/>
    </source>
</evidence>
<evidence type="ECO:0000256" key="1">
    <source>
        <dbReference type="SAM" id="SignalP"/>
    </source>
</evidence>
<feature type="chain" id="PRO_5047183612" evidence="1">
    <location>
        <begin position="22"/>
        <end position="227"/>
    </location>
</feature>
<keyword evidence="3" id="KW-0378">Hydrolase</keyword>
<keyword evidence="4" id="KW-1185">Reference proteome</keyword>
<feature type="domain" description="SGNH hydrolase-type esterase" evidence="2">
    <location>
        <begin position="50"/>
        <end position="215"/>
    </location>
</feature>
<dbReference type="InterPro" id="IPR013830">
    <property type="entry name" value="SGNH_hydro"/>
</dbReference>
<dbReference type="InterPro" id="IPR051532">
    <property type="entry name" value="Ester_Hydrolysis_Enzymes"/>
</dbReference>